<feature type="domain" description="HTH cro/C1-type" evidence="2">
    <location>
        <begin position="10"/>
        <end position="66"/>
    </location>
</feature>
<reference evidence="4" key="1">
    <citation type="journal article" date="2019" name="Int. J. Syst. Evol. Microbiol.">
        <title>The Global Catalogue of Microorganisms (GCM) 10K type strain sequencing project: providing services to taxonomists for standard genome sequencing and annotation.</title>
        <authorList>
            <consortium name="The Broad Institute Genomics Platform"/>
            <consortium name="The Broad Institute Genome Sequencing Center for Infectious Disease"/>
            <person name="Wu L."/>
            <person name="Ma J."/>
        </authorList>
    </citation>
    <scope>NUCLEOTIDE SEQUENCE [LARGE SCALE GENOMIC DNA]</scope>
    <source>
        <strain evidence="4">CGMCC 1.9106</strain>
    </source>
</reference>
<feature type="region of interest" description="Disordered" evidence="1">
    <location>
        <begin position="440"/>
        <end position="462"/>
    </location>
</feature>
<evidence type="ECO:0000256" key="1">
    <source>
        <dbReference type="SAM" id="MobiDB-lite"/>
    </source>
</evidence>
<dbReference type="SUPFAM" id="SSF47413">
    <property type="entry name" value="lambda repressor-like DNA-binding domains"/>
    <property type="match status" value="1"/>
</dbReference>
<gene>
    <name evidence="3" type="ORF">ACFQO7_29750</name>
</gene>
<dbReference type="InterPro" id="IPR011990">
    <property type="entry name" value="TPR-like_helical_dom_sf"/>
</dbReference>
<keyword evidence="4" id="KW-1185">Reference proteome</keyword>
<dbReference type="Gene3D" id="1.25.40.10">
    <property type="entry name" value="Tetratricopeptide repeat domain"/>
    <property type="match status" value="1"/>
</dbReference>
<proteinExistence type="predicted"/>
<dbReference type="Gene3D" id="3.40.50.300">
    <property type="entry name" value="P-loop containing nucleotide triphosphate hydrolases"/>
    <property type="match status" value="1"/>
</dbReference>
<dbReference type="PANTHER" id="PTHR47691">
    <property type="entry name" value="REGULATOR-RELATED"/>
    <property type="match status" value="1"/>
</dbReference>
<comment type="caution">
    <text evidence="3">The sequence shown here is derived from an EMBL/GenBank/DDBJ whole genome shotgun (WGS) entry which is preliminary data.</text>
</comment>
<dbReference type="Pfam" id="PF13191">
    <property type="entry name" value="AAA_16"/>
    <property type="match status" value="1"/>
</dbReference>
<dbReference type="PRINTS" id="PR00364">
    <property type="entry name" value="DISEASERSIST"/>
</dbReference>
<dbReference type="InterPro" id="IPR010982">
    <property type="entry name" value="Lambda_DNA-bd_dom_sf"/>
</dbReference>
<evidence type="ECO:0000313" key="4">
    <source>
        <dbReference type="Proteomes" id="UP001596392"/>
    </source>
</evidence>
<dbReference type="PROSITE" id="PS50943">
    <property type="entry name" value="HTH_CROC1"/>
    <property type="match status" value="1"/>
</dbReference>
<sequence length="803" mass="85506">MTGCAFGERLREIRQSAGMTIEELSAASGVSGRAISDMERGHSRAPQERTLAALTGALGLADPDRAGLVALVRAERAGGRAGRPRTGELPRGIGDFVGRERELRELRGHAASGGGRTPVALVHGQPGLGKTALAIRAAEQLRDLFPDGQVYLDLRGTDPEPMGAGEALRRLLRALGVESRGIAEDEQERAGQLRAITRERRCLVVLDNAADERQVRPLLPGAGAGMVVVTSRRLLGGLDGVLRIGLSPLTSAESAQLLRAVAGRAFDQAPGYELGAVTRLCGHLPLALRIAGTRLASRPGWTMGHLAGRLADADRRLANLQVGDLGVAAAFALSYAQLSGPAKVVFRRLAHVPGADFAAAHAAVLAEVDAGEAEDRLDELTELGLLQHEGCERYRFHDLIRLYAADRLRCEESAQARARTGRRLGDWLLDTAVAAGLRFAPDAGGPGPDDRPGLPASASPEQARAWLRAEADNWLPALRSAAADGRHQRVADVGEALHWHAERSVHTGRWAEVFGLSRAAAARLPDRRQEITHLAYYGWAVSVCQRRHAYGVDLAMEAYRLAEDLGDTREQAAAMHHAAHAWRLGADACQAVAAYRLALDLAGTAGDHDGYVQVRMGLAQALVEFGRPDEAIEEFRGVLRELDARAVDPAAARMAAMTARAALARCLGDVRRWPQSLAEAVRALPLAGAHGPHFAGRVHLTLGRSHSALGATEQARAHLTRAIDLLGGHDSGPGTAGSRAPSCTRALCEVEIPVWAWHRGIAQHAHVGVHCAEHRTTSIGVAQAALADLDGRNYVDTGQTAYA</sequence>
<dbReference type="SUPFAM" id="SSF52540">
    <property type="entry name" value="P-loop containing nucleoside triphosphate hydrolases"/>
    <property type="match status" value="1"/>
</dbReference>
<evidence type="ECO:0000313" key="3">
    <source>
        <dbReference type="EMBL" id="MFC7246686.1"/>
    </source>
</evidence>
<protein>
    <submittedName>
        <fullName evidence="3">Helix-turn-helix domain-containing protein</fullName>
    </submittedName>
</protein>
<dbReference type="InterPro" id="IPR036388">
    <property type="entry name" value="WH-like_DNA-bd_sf"/>
</dbReference>
<name>A0ABW2H468_9ACTN</name>
<dbReference type="Gene3D" id="1.10.10.10">
    <property type="entry name" value="Winged helix-like DNA-binding domain superfamily/Winged helix DNA-binding domain"/>
    <property type="match status" value="1"/>
</dbReference>
<dbReference type="InterPro" id="IPR041664">
    <property type="entry name" value="AAA_16"/>
</dbReference>
<organism evidence="3 4">
    <name type="scientific">Catellatospora aurea</name>
    <dbReference type="NCBI Taxonomy" id="1337874"/>
    <lineage>
        <taxon>Bacteria</taxon>
        <taxon>Bacillati</taxon>
        <taxon>Actinomycetota</taxon>
        <taxon>Actinomycetes</taxon>
        <taxon>Micromonosporales</taxon>
        <taxon>Micromonosporaceae</taxon>
        <taxon>Catellatospora</taxon>
    </lineage>
</organism>
<dbReference type="InterPro" id="IPR001387">
    <property type="entry name" value="Cro/C1-type_HTH"/>
</dbReference>
<dbReference type="SUPFAM" id="SSF48452">
    <property type="entry name" value="TPR-like"/>
    <property type="match status" value="1"/>
</dbReference>
<dbReference type="SMART" id="SM00530">
    <property type="entry name" value="HTH_XRE"/>
    <property type="match status" value="1"/>
</dbReference>
<accession>A0ABW2H468</accession>
<dbReference type="RefSeq" id="WP_376809483.1">
    <property type="nucleotide sequence ID" value="NZ_JBHTAC010000043.1"/>
</dbReference>
<dbReference type="Proteomes" id="UP001596392">
    <property type="component" value="Unassembled WGS sequence"/>
</dbReference>
<dbReference type="Gene3D" id="1.10.260.40">
    <property type="entry name" value="lambda repressor-like DNA-binding domains"/>
    <property type="match status" value="1"/>
</dbReference>
<evidence type="ECO:0000259" key="2">
    <source>
        <dbReference type="PROSITE" id="PS50943"/>
    </source>
</evidence>
<dbReference type="EMBL" id="JBHTAC010000043">
    <property type="protein sequence ID" value="MFC7246686.1"/>
    <property type="molecule type" value="Genomic_DNA"/>
</dbReference>
<dbReference type="Pfam" id="PF13560">
    <property type="entry name" value="HTH_31"/>
    <property type="match status" value="1"/>
</dbReference>
<dbReference type="PANTHER" id="PTHR47691:SF3">
    <property type="entry name" value="HTH-TYPE TRANSCRIPTIONAL REGULATOR RV0890C-RELATED"/>
    <property type="match status" value="1"/>
</dbReference>
<dbReference type="InterPro" id="IPR027417">
    <property type="entry name" value="P-loop_NTPase"/>
</dbReference>
<dbReference type="CDD" id="cd00093">
    <property type="entry name" value="HTH_XRE"/>
    <property type="match status" value="1"/>
</dbReference>